<sequence>MKLSLDRDQGYELLQRQEWNHVIPWVLHSDGADLSCMVPKMKGASRHMHLISEKNLIEGLSGCSALLPWLKGILGCEGAQRVAVGEEALAVGSEVMGDGP</sequence>
<protein>
    <submittedName>
        <fullName evidence="1">Uncharacterized protein</fullName>
    </submittedName>
</protein>
<organism evidence="1 2">
    <name type="scientific">Ensete ventricosum</name>
    <name type="common">Abyssinian banana</name>
    <name type="synonym">Musa ensete</name>
    <dbReference type="NCBI Taxonomy" id="4639"/>
    <lineage>
        <taxon>Eukaryota</taxon>
        <taxon>Viridiplantae</taxon>
        <taxon>Streptophyta</taxon>
        <taxon>Embryophyta</taxon>
        <taxon>Tracheophyta</taxon>
        <taxon>Spermatophyta</taxon>
        <taxon>Magnoliopsida</taxon>
        <taxon>Liliopsida</taxon>
        <taxon>Zingiberales</taxon>
        <taxon>Musaceae</taxon>
        <taxon>Ensete</taxon>
    </lineage>
</organism>
<dbReference type="Proteomes" id="UP000287651">
    <property type="component" value="Unassembled WGS sequence"/>
</dbReference>
<name>A0A427A991_ENSVE</name>
<proteinExistence type="predicted"/>
<accession>A0A427A991</accession>
<evidence type="ECO:0000313" key="1">
    <source>
        <dbReference type="EMBL" id="RRT72795.1"/>
    </source>
</evidence>
<reference evidence="1 2" key="1">
    <citation type="journal article" date="2014" name="Agronomy (Basel)">
        <title>A Draft Genome Sequence for Ensete ventricosum, the Drought-Tolerant Tree Against Hunger.</title>
        <authorList>
            <person name="Harrison J."/>
            <person name="Moore K.A."/>
            <person name="Paszkiewicz K."/>
            <person name="Jones T."/>
            <person name="Grant M."/>
            <person name="Ambacheew D."/>
            <person name="Muzemil S."/>
            <person name="Studholme D.J."/>
        </authorList>
    </citation>
    <scope>NUCLEOTIDE SEQUENCE [LARGE SCALE GENOMIC DNA]</scope>
</reference>
<dbReference type="EMBL" id="AMZH03003291">
    <property type="protein sequence ID" value="RRT72795.1"/>
    <property type="molecule type" value="Genomic_DNA"/>
</dbReference>
<gene>
    <name evidence="1" type="ORF">B296_00034134</name>
</gene>
<evidence type="ECO:0000313" key="2">
    <source>
        <dbReference type="Proteomes" id="UP000287651"/>
    </source>
</evidence>
<comment type="caution">
    <text evidence="1">The sequence shown here is derived from an EMBL/GenBank/DDBJ whole genome shotgun (WGS) entry which is preliminary data.</text>
</comment>
<dbReference type="AlphaFoldDB" id="A0A427A991"/>